<gene>
    <name evidence="2" type="ORF">DB88DRAFT_470864</name>
</gene>
<keyword evidence="3" id="KW-1185">Reference proteome</keyword>
<evidence type="ECO:0000313" key="2">
    <source>
        <dbReference type="EMBL" id="KAK1926276.1"/>
    </source>
</evidence>
<dbReference type="AlphaFoldDB" id="A0AAD9FUC5"/>
<name>A0AAD9FUC5_PAPLA</name>
<protein>
    <submittedName>
        <fullName evidence="2">Uncharacterized protein</fullName>
    </submittedName>
</protein>
<accession>A0AAD9FUC5</accession>
<dbReference type="Proteomes" id="UP001182556">
    <property type="component" value="Unassembled WGS sequence"/>
</dbReference>
<dbReference type="EMBL" id="JAODAN010000002">
    <property type="protein sequence ID" value="KAK1926276.1"/>
    <property type="molecule type" value="Genomic_DNA"/>
</dbReference>
<comment type="caution">
    <text evidence="2">The sequence shown here is derived from an EMBL/GenBank/DDBJ whole genome shotgun (WGS) entry which is preliminary data.</text>
</comment>
<feature type="compositionally biased region" description="Low complexity" evidence="1">
    <location>
        <begin position="31"/>
        <end position="44"/>
    </location>
</feature>
<feature type="region of interest" description="Disordered" evidence="1">
    <location>
        <begin position="1"/>
        <end position="44"/>
    </location>
</feature>
<proteinExistence type="predicted"/>
<organism evidence="2 3">
    <name type="scientific">Papiliotrema laurentii</name>
    <name type="common">Cryptococcus laurentii</name>
    <dbReference type="NCBI Taxonomy" id="5418"/>
    <lineage>
        <taxon>Eukaryota</taxon>
        <taxon>Fungi</taxon>
        <taxon>Dikarya</taxon>
        <taxon>Basidiomycota</taxon>
        <taxon>Agaricomycotina</taxon>
        <taxon>Tremellomycetes</taxon>
        <taxon>Tremellales</taxon>
        <taxon>Rhynchogastremaceae</taxon>
        <taxon>Papiliotrema</taxon>
    </lineage>
</organism>
<evidence type="ECO:0000313" key="3">
    <source>
        <dbReference type="Proteomes" id="UP001182556"/>
    </source>
</evidence>
<sequence length="449" mass="49677">MSTPTSPTCPPGFPPSRHTLSDQRCRASRMSSTPRLTRASTATTRSEYTLLTPSVSSSILDEYLHRRFVSTPPPLAPSFDTTLVGLGLGPIPAYAPLRGALKRDPTNHLIPNESVQRADRALRKILTLDHPSSHDDSGIGFELHLDEAGYIPEYPTHDRESELCQWTWPPSIKSGPLRFKRQAEHYRRLAVEPMPPCPMWSLGEAIDGITCQWDVTASQDVGQEVEYFTVSKDVVKSSSKGYLMSRTFEPRAYDLHGGATCWKEPHSSSELLSTAQGGHIASRCLSDARRLRQAFEDRWLTPTWPEGLDGIEEGVGRVSGEDPLFDIPTLVHRHMLESQRQVETEMGLLTLQKADAGVTAGDSCPARPVRPSGCVRRYQRFAAEQCVGLSDLSCKQPSRLSSVKRSKNGARVVVVPHRLADQGTWSRHLVDYLHSPLAEPETLAAPESA</sequence>
<evidence type="ECO:0000256" key="1">
    <source>
        <dbReference type="SAM" id="MobiDB-lite"/>
    </source>
</evidence>
<reference evidence="2" key="1">
    <citation type="submission" date="2023-02" db="EMBL/GenBank/DDBJ databases">
        <title>Identification and recombinant expression of a fungal hydrolase from Papiliotrema laurentii that hydrolyzes apple cutin and clears colloidal polyester polyurethane.</title>
        <authorList>
            <consortium name="DOE Joint Genome Institute"/>
            <person name="Roman V.A."/>
            <person name="Bojanowski C."/>
            <person name="Crable B.R."/>
            <person name="Wagner D.N."/>
            <person name="Hung C.S."/>
            <person name="Nadeau L.J."/>
            <person name="Schratz L."/>
            <person name="Haridas S."/>
            <person name="Pangilinan J."/>
            <person name="Lipzen A."/>
            <person name="Na H."/>
            <person name="Yan M."/>
            <person name="Ng V."/>
            <person name="Grigoriev I.V."/>
            <person name="Spatafora J.W."/>
            <person name="Barlow D."/>
            <person name="Biffinger J."/>
            <person name="Kelley-Loughnane N."/>
            <person name="Varaljay V.A."/>
            <person name="Crookes-Goodson W.J."/>
        </authorList>
    </citation>
    <scope>NUCLEOTIDE SEQUENCE</scope>
    <source>
        <strain evidence="2">5307AH</strain>
    </source>
</reference>